<organism evidence="1 2">
    <name type="scientific">Clitoria ternatea</name>
    <name type="common">Butterfly pea</name>
    <dbReference type="NCBI Taxonomy" id="43366"/>
    <lineage>
        <taxon>Eukaryota</taxon>
        <taxon>Viridiplantae</taxon>
        <taxon>Streptophyta</taxon>
        <taxon>Embryophyta</taxon>
        <taxon>Tracheophyta</taxon>
        <taxon>Spermatophyta</taxon>
        <taxon>Magnoliopsida</taxon>
        <taxon>eudicotyledons</taxon>
        <taxon>Gunneridae</taxon>
        <taxon>Pentapetalae</taxon>
        <taxon>rosids</taxon>
        <taxon>fabids</taxon>
        <taxon>Fabales</taxon>
        <taxon>Fabaceae</taxon>
        <taxon>Papilionoideae</taxon>
        <taxon>50 kb inversion clade</taxon>
        <taxon>NPAAA clade</taxon>
        <taxon>indigoferoid/millettioid clade</taxon>
        <taxon>Phaseoleae</taxon>
        <taxon>Clitoria</taxon>
    </lineage>
</organism>
<reference evidence="1 2" key="1">
    <citation type="submission" date="2024-01" db="EMBL/GenBank/DDBJ databases">
        <title>The genomes of 5 underutilized Papilionoideae crops provide insights into root nodulation and disease resistance.</title>
        <authorList>
            <person name="Yuan L."/>
        </authorList>
    </citation>
    <scope>NUCLEOTIDE SEQUENCE [LARGE SCALE GENOMIC DNA]</scope>
    <source>
        <strain evidence="1">LY-2023</strain>
        <tissue evidence="1">Leaf</tissue>
    </source>
</reference>
<proteinExistence type="predicted"/>
<dbReference type="EMBL" id="JAYKXN010000005">
    <property type="protein sequence ID" value="KAK7286586.1"/>
    <property type="molecule type" value="Genomic_DNA"/>
</dbReference>
<dbReference type="AlphaFoldDB" id="A0AAN9IUZ6"/>
<evidence type="ECO:0000313" key="1">
    <source>
        <dbReference type="EMBL" id="KAK7286586.1"/>
    </source>
</evidence>
<accession>A0AAN9IUZ6</accession>
<gene>
    <name evidence="1" type="ORF">RJT34_21686</name>
</gene>
<evidence type="ECO:0000313" key="2">
    <source>
        <dbReference type="Proteomes" id="UP001359559"/>
    </source>
</evidence>
<sequence>MVFCSRCCKQVVGVRDSSFLCCEGCGVVLEDFFYAEEATFVKDTRSAFEEMKYLGDALEVGQCEGMANEAVQLYKL</sequence>
<protein>
    <submittedName>
        <fullName evidence="1">Uncharacterized protein</fullName>
    </submittedName>
</protein>
<keyword evidence="2" id="KW-1185">Reference proteome</keyword>
<name>A0AAN9IUZ6_CLITE</name>
<dbReference type="Proteomes" id="UP001359559">
    <property type="component" value="Unassembled WGS sequence"/>
</dbReference>
<comment type="caution">
    <text evidence="1">The sequence shown here is derived from an EMBL/GenBank/DDBJ whole genome shotgun (WGS) entry which is preliminary data.</text>
</comment>